<comment type="caution">
    <text evidence="3">The sequence shown here is derived from an EMBL/GenBank/DDBJ whole genome shotgun (WGS) entry which is preliminary data.</text>
</comment>
<protein>
    <submittedName>
        <fullName evidence="3">NAD(P)-binding protein</fullName>
    </submittedName>
</protein>
<proteinExistence type="inferred from homology"/>
<dbReference type="PANTHER" id="PTHR24320:SF148">
    <property type="entry name" value="NAD(P)-BINDING ROSSMANN-FOLD SUPERFAMILY PROTEIN"/>
    <property type="match status" value="1"/>
</dbReference>
<evidence type="ECO:0000256" key="1">
    <source>
        <dbReference type="ARBA" id="ARBA00006484"/>
    </source>
</evidence>
<dbReference type="SUPFAM" id="SSF51735">
    <property type="entry name" value="NAD(P)-binding Rossmann-fold domains"/>
    <property type="match status" value="1"/>
</dbReference>
<dbReference type="GO" id="GO:0016491">
    <property type="term" value="F:oxidoreductase activity"/>
    <property type="evidence" value="ECO:0007669"/>
    <property type="project" value="UniProtKB-KW"/>
</dbReference>
<name>A0A1Y2BUU0_9FUNG</name>
<keyword evidence="4" id="KW-1185">Reference proteome</keyword>
<evidence type="ECO:0000256" key="2">
    <source>
        <dbReference type="ARBA" id="ARBA00023002"/>
    </source>
</evidence>
<dbReference type="Gene3D" id="3.40.50.720">
    <property type="entry name" value="NAD(P)-binding Rossmann-like Domain"/>
    <property type="match status" value="1"/>
</dbReference>
<dbReference type="Pfam" id="PF00106">
    <property type="entry name" value="adh_short"/>
    <property type="match status" value="1"/>
</dbReference>
<evidence type="ECO:0000313" key="3">
    <source>
        <dbReference type="EMBL" id="ORY38532.1"/>
    </source>
</evidence>
<dbReference type="PRINTS" id="PR00081">
    <property type="entry name" value="GDHRDH"/>
</dbReference>
<keyword evidence="2" id="KW-0560">Oxidoreductase</keyword>
<gene>
    <name evidence="3" type="ORF">BCR33DRAFT_720583</name>
</gene>
<dbReference type="OrthoDB" id="191139at2759"/>
<dbReference type="EMBL" id="MCGO01000043">
    <property type="protein sequence ID" value="ORY38532.1"/>
    <property type="molecule type" value="Genomic_DNA"/>
</dbReference>
<dbReference type="AlphaFoldDB" id="A0A1Y2BUU0"/>
<accession>A0A1Y2BUU0</accession>
<dbReference type="PANTHER" id="PTHR24320">
    <property type="entry name" value="RETINOL DEHYDROGENASE"/>
    <property type="match status" value="1"/>
</dbReference>
<dbReference type="InterPro" id="IPR002347">
    <property type="entry name" value="SDR_fam"/>
</dbReference>
<evidence type="ECO:0000313" key="4">
    <source>
        <dbReference type="Proteomes" id="UP000193642"/>
    </source>
</evidence>
<dbReference type="STRING" id="329046.A0A1Y2BUU0"/>
<organism evidence="3 4">
    <name type="scientific">Rhizoclosmatium globosum</name>
    <dbReference type="NCBI Taxonomy" id="329046"/>
    <lineage>
        <taxon>Eukaryota</taxon>
        <taxon>Fungi</taxon>
        <taxon>Fungi incertae sedis</taxon>
        <taxon>Chytridiomycota</taxon>
        <taxon>Chytridiomycota incertae sedis</taxon>
        <taxon>Chytridiomycetes</taxon>
        <taxon>Chytridiales</taxon>
        <taxon>Chytriomycetaceae</taxon>
        <taxon>Rhizoclosmatium</taxon>
    </lineage>
</organism>
<reference evidence="3 4" key="1">
    <citation type="submission" date="2016-07" db="EMBL/GenBank/DDBJ databases">
        <title>Pervasive Adenine N6-methylation of Active Genes in Fungi.</title>
        <authorList>
            <consortium name="DOE Joint Genome Institute"/>
            <person name="Mondo S.J."/>
            <person name="Dannebaum R.O."/>
            <person name="Kuo R.C."/>
            <person name="Labutti K."/>
            <person name="Haridas S."/>
            <person name="Kuo A."/>
            <person name="Salamov A."/>
            <person name="Ahrendt S.R."/>
            <person name="Lipzen A."/>
            <person name="Sullivan W."/>
            <person name="Andreopoulos W.B."/>
            <person name="Clum A."/>
            <person name="Lindquist E."/>
            <person name="Daum C."/>
            <person name="Ramamoorthy G.K."/>
            <person name="Gryganskyi A."/>
            <person name="Culley D."/>
            <person name="Magnuson J.K."/>
            <person name="James T.Y."/>
            <person name="O'Malley M.A."/>
            <person name="Stajich J.E."/>
            <person name="Spatafora J.W."/>
            <person name="Visel A."/>
            <person name="Grigoriev I.V."/>
        </authorList>
    </citation>
    <scope>NUCLEOTIDE SEQUENCE [LARGE SCALE GENOMIC DNA]</scope>
    <source>
        <strain evidence="3 4">JEL800</strain>
    </source>
</reference>
<comment type="similarity">
    <text evidence="1">Belongs to the short-chain dehydrogenases/reductases (SDR) family.</text>
</comment>
<dbReference type="Proteomes" id="UP000193642">
    <property type="component" value="Unassembled WGS sequence"/>
</dbReference>
<sequence>MRLNLADWDSVKSFAEQYKKSKLPIHILMNNAGIMAPPLFEMSKHAVELQMAGNHLGHFYLTLLLMPIIEKTANANKNGTVRIVNLSSLAHWGTYWRGIDFNNINNPRTYNAWLAYGQSKLANLLFSNQLQKRIEGRLGLQNVFVNAVHPGGVATNLAVGSAYIRHLYNATFASFFILTSEQGSLTQLYCATSEEIPRRGLKARYFVPTASLATPSWHGRDERLAEELWDWSVATLEKKGFSVPSV</sequence>
<dbReference type="InterPro" id="IPR036291">
    <property type="entry name" value="NAD(P)-bd_dom_sf"/>
</dbReference>